<dbReference type="OrthoDB" id="4158258at2759"/>
<proteinExistence type="predicted"/>
<accession>A0A9Q9DR81</accession>
<dbReference type="AlphaFoldDB" id="A0A9Q9DR81"/>
<feature type="region of interest" description="Disordered" evidence="1">
    <location>
        <begin position="1"/>
        <end position="43"/>
    </location>
</feature>
<feature type="compositionally biased region" description="Polar residues" evidence="1">
    <location>
        <begin position="11"/>
        <end position="22"/>
    </location>
</feature>
<dbReference type="Proteomes" id="UP001056012">
    <property type="component" value="Chromosome 2"/>
</dbReference>
<evidence type="ECO:0000313" key="3">
    <source>
        <dbReference type="Proteomes" id="UP001056012"/>
    </source>
</evidence>
<dbReference type="EMBL" id="CP089275">
    <property type="protein sequence ID" value="USP75459.1"/>
    <property type="molecule type" value="Genomic_DNA"/>
</dbReference>
<protein>
    <submittedName>
        <fullName evidence="2">Uncharacterized protein</fullName>
    </submittedName>
</protein>
<gene>
    <name evidence="2" type="ORF">yc1106_02733</name>
</gene>
<name>A0A9Q9DR81_CURCL</name>
<evidence type="ECO:0000256" key="1">
    <source>
        <dbReference type="SAM" id="MobiDB-lite"/>
    </source>
</evidence>
<evidence type="ECO:0000313" key="2">
    <source>
        <dbReference type="EMBL" id="USP75459.1"/>
    </source>
</evidence>
<dbReference type="VEuPathDB" id="FungiDB:yc1106_02733"/>
<reference evidence="2" key="1">
    <citation type="submission" date="2021-12" db="EMBL/GenBank/DDBJ databases">
        <title>Curvularia clavata genome.</title>
        <authorList>
            <person name="Cao Y."/>
        </authorList>
    </citation>
    <scope>NUCLEOTIDE SEQUENCE</scope>
    <source>
        <strain evidence="2">Yc1106</strain>
    </source>
</reference>
<keyword evidence="3" id="KW-1185">Reference proteome</keyword>
<sequence>MASSDPKATEKSVSSATTTSGENPPPAYHDAASSSSQPPPAYTAARLALDTLSQGDPDETISVPMVTRTVSRSIHNYNPFSHKQGTVRQTVVTRSMKRSTYLAHYVKDAEGKFVGTGKPAPDMEMVFVPGKGSDEDLLRQAESVALKVQRLRGDGIGEWGKPLQDNVYVPSGGGM</sequence>
<organism evidence="2 3">
    <name type="scientific">Curvularia clavata</name>
    <dbReference type="NCBI Taxonomy" id="95742"/>
    <lineage>
        <taxon>Eukaryota</taxon>
        <taxon>Fungi</taxon>
        <taxon>Dikarya</taxon>
        <taxon>Ascomycota</taxon>
        <taxon>Pezizomycotina</taxon>
        <taxon>Dothideomycetes</taxon>
        <taxon>Pleosporomycetidae</taxon>
        <taxon>Pleosporales</taxon>
        <taxon>Pleosporineae</taxon>
        <taxon>Pleosporaceae</taxon>
        <taxon>Curvularia</taxon>
    </lineage>
</organism>